<sequence>MAPSSQNPVTAEHALPLTAPEMPTAGLPEKPSVSDDELRARADAMSRQWEMVPASAKSDGLSKRLASLKQRLSEVLRTCKKTASIHELTPELELLESTRMLESALIAGDNTAETFASLPHVRVDKDSDLPRAINLTEGYLVAARGIWSDESLTVYVQQAQQRDALLLEEITVLPQALKLAQLEYILDRAEEAFAAGPLPPIEQSPFSAILHSMRRLNQFEWRNVLEPLIAFDSVLREDPAAVFARMEDETRHNYHMRVAELAHYADASEVQTAQIALNLARNAATTSDPDPRLALRIRHIGYYLFAEGLPELHRRIGYHPPPIERIRAFLRRFNEDFYILGIFTLSCLLIVAIIAPLVPHHAFWPVMVALLLALLPATQGGVDLINNTVTALMHAESLPKIDLSKSVPSDAITLVVVPTLLLNEIQVRELFDELEARYLSNQDPNIHFGLLTDLPDTKARPLDEDSNLLAKLAADCVDHLNAKYPRTKGGAFFLFHRYRVFNSRQGVWMGWERKRGKLLDLNKFLLNEEDSFPLKAGPLEILQHVRYVITLDSDTQLPRGTAARMVGTMAHPLNQAIVNPRLRIVTQGYGILQPRVGVSVSSASRSRLASLYSGETGFDIYTRAVSDVYQDLFGEGIFAGKGIYEVAILHEVLDRRFPRNALLSHDLIEGSYARAGLVTDIEIIDDYPSHYSAHTRRKHRWVRGDWQIARWLFALVPDESGKSVPNPINTVSRWKIFDNLRRSLVEPVTFLLFLLGWFVLPGGALYWTIAGLVLLLLPVLVQLGFNLGRALLKLSFVGAREGVLTFATSFGFTMLNLTFLPHHMFLAIDAIVRSLSRTLVSGKHMLEWETAAQAESGKSRTPLDIYLQLSPVAAVLIALALAFHNIWSLVAASPVLLLWAIAPLVAIWLNSPPRREEGPLTADDTNFLQQQALYIWRYFHDFGDEKNHWLIPDNVEEQNTLQIKKLSPTNLGMLFNARQAAYEFGFLTLPEFAQATLGTLTTYDRLEKQRGHIYNWYDIETLRPILPHIVSAVDSGNLAASLYTLRTGALDLLKRPILAPETFAGLKQMQQPPVKTTITLAPAEPPATAIRSHLRSIAQQAKAAQQSKPASDAPPSQDNKQWSANEISSRLAALSLFAEQYTPWLLPRFESLFVPPQLYGSEHKSIPTLLDAAEYVTELESKLSGASRDLPTDSPLATAAAELLALLPATRQRLAQLKSDITSIASEAERHADAMEYGFLLVEARQLLSIGYDGNTHELYSSCYDLLASEARIASFIAVAKGDIPQQSWFRLDRSHVLVNGRAALLSWTGTMFEYLMPSLWMRTFPDTLIARSLESAVRIQKDHVRNIPWGISESGFSKKDPQGRYSYQAWGIPKLALKYGAEDGPVISPYSSFLALPLLRKDSIANLRRMAALDWMGDYGFYEAADYTEGHQPQLVRSWMAHHQGMCLLAVTNLLKNNIVQDWFHGTPRVRAAELLLHEKALSKETLKDLEKLSKLQAAE</sequence>
<evidence type="ECO:0000256" key="5">
    <source>
        <dbReference type="SAM" id="MobiDB-lite"/>
    </source>
</evidence>
<feature type="transmembrane region" description="Helical" evidence="6">
    <location>
        <begin position="890"/>
        <end position="909"/>
    </location>
</feature>
<accession>A0A852VFT5</accession>
<comment type="subcellular location">
    <subcellularLocation>
        <location evidence="1">Membrane</location>
        <topology evidence="1">Multi-pass membrane protein</topology>
    </subcellularLocation>
</comment>
<evidence type="ECO:0000313" key="9">
    <source>
        <dbReference type="Proteomes" id="UP000564385"/>
    </source>
</evidence>
<organism evidence="8 9">
    <name type="scientific">Tunturiibacter lichenicola</name>
    <dbReference type="NCBI Taxonomy" id="2051959"/>
    <lineage>
        <taxon>Bacteria</taxon>
        <taxon>Pseudomonadati</taxon>
        <taxon>Acidobacteriota</taxon>
        <taxon>Terriglobia</taxon>
        <taxon>Terriglobales</taxon>
        <taxon>Acidobacteriaceae</taxon>
        <taxon>Tunturiibacter</taxon>
    </lineage>
</organism>
<feature type="transmembrane region" description="Helical" evidence="6">
    <location>
        <begin position="797"/>
        <end position="819"/>
    </location>
</feature>
<evidence type="ECO:0000256" key="1">
    <source>
        <dbReference type="ARBA" id="ARBA00004141"/>
    </source>
</evidence>
<dbReference type="PANTHER" id="PTHR43867:SF2">
    <property type="entry name" value="CELLULOSE SYNTHASE CATALYTIC SUBUNIT A [UDP-FORMING]"/>
    <property type="match status" value="1"/>
</dbReference>
<dbReference type="PANTHER" id="PTHR43867">
    <property type="entry name" value="CELLULOSE SYNTHASE CATALYTIC SUBUNIT A [UDP-FORMING]"/>
    <property type="match status" value="1"/>
</dbReference>
<feature type="compositionally biased region" description="Low complexity" evidence="5">
    <location>
        <begin position="1101"/>
        <end position="1118"/>
    </location>
</feature>
<gene>
    <name evidence="8" type="ORF">HDF08_001371</name>
</gene>
<evidence type="ECO:0000256" key="4">
    <source>
        <dbReference type="ARBA" id="ARBA00022989"/>
    </source>
</evidence>
<dbReference type="GO" id="GO:0016758">
    <property type="term" value="F:hexosyltransferase activity"/>
    <property type="evidence" value="ECO:0007669"/>
    <property type="project" value="TreeGrafter"/>
</dbReference>
<dbReference type="EMBL" id="JACCCU010000001">
    <property type="protein sequence ID" value="NYF89304.1"/>
    <property type="molecule type" value="Genomic_DNA"/>
</dbReference>
<evidence type="ECO:0000256" key="6">
    <source>
        <dbReference type="SAM" id="Phobius"/>
    </source>
</evidence>
<feature type="transmembrane region" description="Helical" evidence="6">
    <location>
        <begin position="865"/>
        <end position="883"/>
    </location>
</feature>
<dbReference type="GO" id="GO:0005886">
    <property type="term" value="C:plasma membrane"/>
    <property type="evidence" value="ECO:0007669"/>
    <property type="project" value="TreeGrafter"/>
</dbReference>
<comment type="caution">
    <text evidence="8">The sequence shown here is derived from an EMBL/GenBank/DDBJ whole genome shotgun (WGS) entry which is preliminary data.</text>
</comment>
<feature type="transmembrane region" description="Helical" evidence="6">
    <location>
        <begin position="743"/>
        <end position="760"/>
    </location>
</feature>
<dbReference type="InterPro" id="IPR050321">
    <property type="entry name" value="Glycosyltr_2/OpgH_subfam"/>
</dbReference>
<dbReference type="Pfam" id="PF10091">
    <property type="entry name" value="Glycoamylase"/>
    <property type="match status" value="1"/>
</dbReference>
<feature type="transmembrane region" description="Helical" evidence="6">
    <location>
        <begin position="363"/>
        <end position="385"/>
    </location>
</feature>
<feature type="transmembrane region" description="Helical" evidence="6">
    <location>
        <begin position="766"/>
        <end position="785"/>
    </location>
</feature>
<dbReference type="InterPro" id="IPR019282">
    <property type="entry name" value="Glycoamylase-like_cons_dom"/>
</dbReference>
<evidence type="ECO:0000313" key="8">
    <source>
        <dbReference type="EMBL" id="NYF89304.1"/>
    </source>
</evidence>
<proteinExistence type="predicted"/>
<feature type="region of interest" description="Disordered" evidence="5">
    <location>
        <begin position="1101"/>
        <end position="1122"/>
    </location>
</feature>
<evidence type="ECO:0000259" key="7">
    <source>
        <dbReference type="Pfam" id="PF10091"/>
    </source>
</evidence>
<evidence type="ECO:0000256" key="2">
    <source>
        <dbReference type="ARBA" id="ARBA00022676"/>
    </source>
</evidence>
<keyword evidence="2" id="KW-0328">Glycosyltransferase</keyword>
<dbReference type="Gene3D" id="1.50.10.140">
    <property type="match status" value="2"/>
</dbReference>
<feature type="domain" description="Glycoamylase-like" evidence="7">
    <location>
        <begin position="1266"/>
        <end position="1467"/>
    </location>
</feature>
<reference evidence="8 9" key="1">
    <citation type="submission" date="2020-07" db="EMBL/GenBank/DDBJ databases">
        <title>Genomic Encyclopedia of Type Strains, Phase IV (KMG-V): Genome sequencing to study the core and pangenomes of soil and plant-associated prokaryotes.</title>
        <authorList>
            <person name="Whitman W."/>
        </authorList>
    </citation>
    <scope>NUCLEOTIDE SEQUENCE [LARGE SCALE GENOMIC DNA]</scope>
    <source>
        <strain evidence="8 9">M8UP22</strain>
    </source>
</reference>
<feature type="region of interest" description="Disordered" evidence="5">
    <location>
        <begin position="1"/>
        <end position="37"/>
    </location>
</feature>
<keyword evidence="3" id="KW-0808">Transferase</keyword>
<evidence type="ECO:0000256" key="3">
    <source>
        <dbReference type="ARBA" id="ARBA00022679"/>
    </source>
</evidence>
<keyword evidence="6" id="KW-0812">Transmembrane</keyword>
<keyword evidence="4 6" id="KW-1133">Transmembrane helix</keyword>
<name>A0A852VFT5_9BACT</name>
<keyword evidence="6" id="KW-0472">Membrane</keyword>
<protein>
    <recommendedName>
        <fullName evidence="7">Glycoamylase-like domain-containing protein</fullName>
    </recommendedName>
</protein>
<dbReference type="Proteomes" id="UP000564385">
    <property type="component" value="Unassembled WGS sequence"/>
</dbReference>
<feature type="transmembrane region" description="Helical" evidence="6">
    <location>
        <begin position="337"/>
        <end position="357"/>
    </location>
</feature>